<dbReference type="EMBL" id="JADBGQ010000005">
    <property type="protein sequence ID" value="KAG5399200.1"/>
    <property type="molecule type" value="Genomic_DNA"/>
</dbReference>
<evidence type="ECO:0000313" key="11">
    <source>
        <dbReference type="Proteomes" id="UP000823674"/>
    </source>
</evidence>
<evidence type="ECO:0000256" key="8">
    <source>
        <dbReference type="SAM" id="Phobius"/>
    </source>
</evidence>
<keyword evidence="8" id="KW-1133">Transmembrane helix</keyword>
<evidence type="ECO:0000256" key="5">
    <source>
        <dbReference type="ARBA" id="ARBA00022729"/>
    </source>
</evidence>
<keyword evidence="5 9" id="KW-0732">Signal</keyword>
<dbReference type="InterPro" id="IPR008801">
    <property type="entry name" value="RALF"/>
</dbReference>
<evidence type="ECO:0000256" key="9">
    <source>
        <dbReference type="SAM" id="SignalP"/>
    </source>
</evidence>
<comment type="similarity">
    <text evidence="2">Belongs to the plant rapid alkalinization factor (RALF) family.</text>
</comment>
<feature type="signal peptide" evidence="9">
    <location>
        <begin position="1"/>
        <end position="30"/>
    </location>
</feature>
<feature type="chain" id="PRO_5047401826" evidence="9">
    <location>
        <begin position="31"/>
        <end position="157"/>
    </location>
</feature>
<keyword evidence="8" id="KW-0472">Membrane</keyword>
<proteinExistence type="inferred from homology"/>
<evidence type="ECO:0000256" key="1">
    <source>
        <dbReference type="ARBA" id="ARBA00004613"/>
    </source>
</evidence>
<sequence>MSNLKGTNRVMVVAILIAACVFMISNPAAGKFIGYPPIRGGDQPPGCSSGTCPPPQPVNPYKPGCPPEGRCRHVPPGTSRGMVVAILIAACVFMISNIATGKFIGYPPIDRGDNPPGCDPNYPGSCQPPQPVNPYKRGCTIGSRCKRVPPLPPKINI</sequence>
<feature type="transmembrane region" description="Helical" evidence="8">
    <location>
        <begin position="82"/>
        <end position="101"/>
    </location>
</feature>
<dbReference type="PROSITE" id="PS51257">
    <property type="entry name" value="PROKAR_LIPOPROTEIN"/>
    <property type="match status" value="1"/>
</dbReference>
<evidence type="ECO:0000256" key="4">
    <source>
        <dbReference type="ARBA" id="ARBA00022702"/>
    </source>
</evidence>
<evidence type="ECO:0000256" key="2">
    <source>
        <dbReference type="ARBA" id="ARBA00009178"/>
    </source>
</evidence>
<keyword evidence="3" id="KW-0964">Secreted</keyword>
<comment type="function">
    <text evidence="7">Cell signaling peptide that may regulate plant stress, growth, and development. Mediates a rapid alkalinization of extracellular space by mediating a transient increase in the cytoplasmic Ca(2+) concentration leading to a calcium-dependent signaling events through a cell surface receptor and a concomitant activation of some intracellular mitogen-activated protein kinases.</text>
</comment>
<evidence type="ECO:0000256" key="6">
    <source>
        <dbReference type="ARBA" id="ARBA00023157"/>
    </source>
</evidence>
<comment type="subcellular location">
    <subcellularLocation>
        <location evidence="1">Secreted</location>
    </subcellularLocation>
</comment>
<dbReference type="PANTHER" id="PTHR34270:SF3">
    <property type="entry name" value="PROTEIN RALF-LIKE 16-RELATED"/>
    <property type="match status" value="1"/>
</dbReference>
<keyword evidence="6" id="KW-1015">Disulfide bond</keyword>
<keyword evidence="8" id="KW-0812">Transmembrane</keyword>
<evidence type="ECO:0000313" key="10">
    <source>
        <dbReference type="EMBL" id="KAG5399200.1"/>
    </source>
</evidence>
<evidence type="ECO:0000256" key="3">
    <source>
        <dbReference type="ARBA" id="ARBA00022525"/>
    </source>
</evidence>
<dbReference type="Pfam" id="PF05498">
    <property type="entry name" value="RALF"/>
    <property type="match status" value="1"/>
</dbReference>
<comment type="caution">
    <text evidence="10">The sequence shown here is derived from an EMBL/GenBank/DDBJ whole genome shotgun (WGS) entry which is preliminary data.</text>
</comment>
<name>A0ABQ7ML45_BRACM</name>
<accession>A0ABQ7ML45</accession>
<keyword evidence="4" id="KW-0372">Hormone</keyword>
<reference evidence="10 11" key="1">
    <citation type="submission" date="2021-03" db="EMBL/GenBank/DDBJ databases">
        <authorList>
            <person name="King G.J."/>
            <person name="Bancroft I."/>
            <person name="Baten A."/>
            <person name="Bloomfield J."/>
            <person name="Borpatragohain P."/>
            <person name="He Z."/>
            <person name="Irish N."/>
            <person name="Irwin J."/>
            <person name="Liu K."/>
            <person name="Mauleon R.P."/>
            <person name="Moore J."/>
            <person name="Morris R."/>
            <person name="Ostergaard L."/>
            <person name="Wang B."/>
            <person name="Wells R."/>
        </authorList>
    </citation>
    <scope>NUCLEOTIDE SEQUENCE [LARGE SCALE GENOMIC DNA]</scope>
    <source>
        <strain evidence="10">R-o-18</strain>
        <tissue evidence="10">Leaf</tissue>
    </source>
</reference>
<dbReference type="Proteomes" id="UP000823674">
    <property type="component" value="Chromosome A05"/>
</dbReference>
<organism evidence="10 11">
    <name type="scientific">Brassica rapa subsp. trilocularis</name>
    <dbReference type="NCBI Taxonomy" id="1813537"/>
    <lineage>
        <taxon>Eukaryota</taxon>
        <taxon>Viridiplantae</taxon>
        <taxon>Streptophyta</taxon>
        <taxon>Embryophyta</taxon>
        <taxon>Tracheophyta</taxon>
        <taxon>Spermatophyta</taxon>
        <taxon>Magnoliopsida</taxon>
        <taxon>eudicotyledons</taxon>
        <taxon>Gunneridae</taxon>
        <taxon>Pentapetalae</taxon>
        <taxon>rosids</taxon>
        <taxon>malvids</taxon>
        <taxon>Brassicales</taxon>
        <taxon>Brassicaceae</taxon>
        <taxon>Brassiceae</taxon>
        <taxon>Brassica</taxon>
    </lineage>
</organism>
<gene>
    <name evidence="10" type="primary">A05p052490.1_BraROA</name>
    <name evidence="10" type="ORF">IGI04_021014</name>
</gene>
<evidence type="ECO:0000256" key="7">
    <source>
        <dbReference type="ARBA" id="ARBA00037228"/>
    </source>
</evidence>
<keyword evidence="11" id="KW-1185">Reference proteome</keyword>
<protein>
    <submittedName>
        <fullName evidence="10">Uncharacterized protein</fullName>
    </submittedName>
</protein>
<dbReference type="PANTHER" id="PTHR34270">
    <property type="entry name" value="PROTEIN RALF-LIKE 15-RELATED"/>
    <property type="match status" value="1"/>
</dbReference>